<name>A0A075B020_ROZAC</name>
<dbReference type="AlphaFoldDB" id="A0A075B020"/>
<gene>
    <name evidence="5" type="ORF">O9G_004158</name>
</gene>
<protein>
    <submittedName>
        <fullName evidence="5">p-loop containing nucleoside triphosphate hydrolase domain-containing protein</fullName>
    </submittedName>
</protein>
<dbReference type="InterPro" id="IPR015946">
    <property type="entry name" value="KH_dom-like_a/b"/>
</dbReference>
<dbReference type="InterPro" id="IPR027417">
    <property type="entry name" value="P-loop_NTPase"/>
</dbReference>
<dbReference type="OrthoDB" id="188276at2759"/>
<dbReference type="SUPFAM" id="SSF52540">
    <property type="entry name" value="P-loop containing nucleoside triphosphate hydrolases"/>
    <property type="match status" value="1"/>
</dbReference>
<evidence type="ECO:0000259" key="4">
    <source>
        <dbReference type="Pfam" id="PF01926"/>
    </source>
</evidence>
<organism evidence="5 6">
    <name type="scientific">Rozella allomycis (strain CSF55)</name>
    <dbReference type="NCBI Taxonomy" id="988480"/>
    <lineage>
        <taxon>Eukaryota</taxon>
        <taxon>Fungi</taxon>
        <taxon>Fungi incertae sedis</taxon>
        <taxon>Cryptomycota</taxon>
        <taxon>Cryptomycota incertae sedis</taxon>
        <taxon>Rozella</taxon>
    </lineage>
</organism>
<dbReference type="CDD" id="cd04163">
    <property type="entry name" value="Era"/>
    <property type="match status" value="1"/>
</dbReference>
<accession>A0A075B020</accession>
<dbReference type="NCBIfam" id="TIGR00231">
    <property type="entry name" value="small_GTP"/>
    <property type="match status" value="1"/>
</dbReference>
<evidence type="ECO:0000313" key="5">
    <source>
        <dbReference type="EMBL" id="EPZ35873.1"/>
    </source>
</evidence>
<evidence type="ECO:0000256" key="1">
    <source>
        <dbReference type="ARBA" id="ARBA00007921"/>
    </source>
</evidence>
<dbReference type="GO" id="GO:0043024">
    <property type="term" value="F:ribosomal small subunit binding"/>
    <property type="evidence" value="ECO:0007669"/>
    <property type="project" value="TreeGrafter"/>
</dbReference>
<dbReference type="GO" id="GO:0016787">
    <property type="term" value="F:hydrolase activity"/>
    <property type="evidence" value="ECO:0007669"/>
    <property type="project" value="UniProtKB-KW"/>
</dbReference>
<keyword evidence="5" id="KW-0378">Hydrolase</keyword>
<comment type="similarity">
    <text evidence="1">Belongs to the TRAFAC class TrmE-Era-EngA-EngB-Septin-like GTPase superfamily. Era GTPase family.</text>
</comment>
<feature type="domain" description="G" evidence="4">
    <location>
        <begin position="277"/>
        <end position="392"/>
    </location>
</feature>
<dbReference type="Gene3D" id="3.40.50.300">
    <property type="entry name" value="P-loop containing nucleotide triphosphate hydrolases"/>
    <property type="match status" value="1"/>
</dbReference>
<dbReference type="InterPro" id="IPR005662">
    <property type="entry name" value="GTPase_Era-like"/>
</dbReference>
<dbReference type="GO" id="GO:0005525">
    <property type="term" value="F:GTP binding"/>
    <property type="evidence" value="ECO:0007669"/>
    <property type="project" value="UniProtKB-KW"/>
</dbReference>
<keyword evidence="6" id="KW-1185">Reference proteome</keyword>
<dbReference type="SUPFAM" id="SSF54814">
    <property type="entry name" value="Prokaryotic type KH domain (KH-domain type II)"/>
    <property type="match status" value="1"/>
</dbReference>
<keyword evidence="2" id="KW-0547">Nucleotide-binding</keyword>
<dbReference type="InterPro" id="IPR009019">
    <property type="entry name" value="KH_sf_prok-type"/>
</dbReference>
<dbReference type="GO" id="GO:0000028">
    <property type="term" value="P:ribosomal small subunit assembly"/>
    <property type="evidence" value="ECO:0007669"/>
    <property type="project" value="TreeGrafter"/>
</dbReference>
<dbReference type="InterPro" id="IPR005225">
    <property type="entry name" value="Small_GTP-bd"/>
</dbReference>
<dbReference type="Gene3D" id="3.30.300.20">
    <property type="match status" value="1"/>
</dbReference>
<dbReference type="GO" id="GO:0019843">
    <property type="term" value="F:rRNA binding"/>
    <property type="evidence" value="ECO:0007669"/>
    <property type="project" value="TreeGrafter"/>
</dbReference>
<sequence length="548" mass="62511">MLLVSLKRVFSTKVPKIPLKLLNKKNPALAKAIVNKLNLDPRALKDPQYKVTTEALVHEDIVKESQSYELQVEENKPMSENVQNYFRTTMDDPTQREHEKEVMKNMVAFNINVADPNEPNLIETIKKDKIQMADDLNKDIDAIRAGLFETAEESAKDELSKIETTTDTKNDSLIGVLKEHFVEKTKRDSETEKAKINKLEAKYAFQRCRKGKMFVKTTPKILPDGTKDPENSEIVEVPYGRYPERSRILTYRCPPKADELMPFLGNVEYPPNAKCARIGLIGPPNAGKSTLLNKLIGEPLSAVSSKAQTTRKEVVGIWTENENQIIFYDTPGIPNHYERGKVKSSVAKAAWDTIEDRIQHNFCFPVSSSAYDSLRKIFAMEKSIPVTVLLNKIDLKKEDRQAFIEDRIKELMSEFPLLSGIIPISVKKNINIKALKVQLLQTCVPSPWEYPGGLVTPMSKVDRAISIVQCTSWRFHEGVDTLELHFNFYVIDEDHIKIVVGSKGVALEYVRYHAEKELSQIFNCQVDMHINVRHSEKMVQLLNIQEHY</sequence>
<keyword evidence="3" id="KW-0342">GTP-binding</keyword>
<dbReference type="EMBL" id="KE560734">
    <property type="protein sequence ID" value="EPZ35873.1"/>
    <property type="molecule type" value="Genomic_DNA"/>
</dbReference>
<dbReference type="STRING" id="988480.A0A075B020"/>
<evidence type="ECO:0000313" key="6">
    <source>
        <dbReference type="Proteomes" id="UP000030755"/>
    </source>
</evidence>
<dbReference type="Pfam" id="PF01926">
    <property type="entry name" value="MMR_HSR1"/>
    <property type="match status" value="1"/>
</dbReference>
<dbReference type="PANTHER" id="PTHR42698">
    <property type="entry name" value="GTPASE ERA"/>
    <property type="match status" value="1"/>
</dbReference>
<evidence type="ECO:0000256" key="3">
    <source>
        <dbReference type="ARBA" id="ARBA00023134"/>
    </source>
</evidence>
<dbReference type="HOGENOM" id="CLU_497102_0_0_1"/>
<dbReference type="Proteomes" id="UP000030755">
    <property type="component" value="Unassembled WGS sequence"/>
</dbReference>
<evidence type="ECO:0000256" key="2">
    <source>
        <dbReference type="ARBA" id="ARBA00022741"/>
    </source>
</evidence>
<dbReference type="PANTHER" id="PTHR42698:SF1">
    <property type="entry name" value="GTPASE ERA, MITOCHONDRIAL"/>
    <property type="match status" value="1"/>
</dbReference>
<dbReference type="InterPro" id="IPR006073">
    <property type="entry name" value="GTP-bd"/>
</dbReference>
<dbReference type="InterPro" id="IPR030388">
    <property type="entry name" value="G_ERA_dom"/>
</dbReference>
<dbReference type="PRINTS" id="PR00326">
    <property type="entry name" value="GTP1OBG"/>
</dbReference>
<reference evidence="5 6" key="1">
    <citation type="journal article" date="2013" name="Curr. Biol.">
        <title>Shared signatures of parasitism and phylogenomics unite Cryptomycota and microsporidia.</title>
        <authorList>
            <person name="James T.Y."/>
            <person name="Pelin A."/>
            <person name="Bonen L."/>
            <person name="Ahrendt S."/>
            <person name="Sain D."/>
            <person name="Corradi N."/>
            <person name="Stajich J.E."/>
        </authorList>
    </citation>
    <scope>NUCLEOTIDE SEQUENCE [LARGE SCALE GENOMIC DNA]</scope>
    <source>
        <strain evidence="5 6">CSF55</strain>
    </source>
</reference>
<proteinExistence type="inferred from homology"/>